<evidence type="ECO:0000256" key="1">
    <source>
        <dbReference type="SAM" id="SignalP"/>
    </source>
</evidence>
<accession>A0A8B8BJ93</accession>
<evidence type="ECO:0000313" key="3">
    <source>
        <dbReference type="RefSeq" id="XP_022303430.1"/>
    </source>
</evidence>
<feature type="chain" id="PRO_5034365767" evidence="1">
    <location>
        <begin position="20"/>
        <end position="113"/>
    </location>
</feature>
<dbReference type="Proteomes" id="UP000694844">
    <property type="component" value="Chromosome 9"/>
</dbReference>
<organism evidence="2 3">
    <name type="scientific">Crassostrea virginica</name>
    <name type="common">Eastern oyster</name>
    <dbReference type="NCBI Taxonomy" id="6565"/>
    <lineage>
        <taxon>Eukaryota</taxon>
        <taxon>Metazoa</taxon>
        <taxon>Spiralia</taxon>
        <taxon>Lophotrochozoa</taxon>
        <taxon>Mollusca</taxon>
        <taxon>Bivalvia</taxon>
        <taxon>Autobranchia</taxon>
        <taxon>Pteriomorphia</taxon>
        <taxon>Ostreida</taxon>
        <taxon>Ostreoidea</taxon>
        <taxon>Ostreidae</taxon>
        <taxon>Crassostrea</taxon>
    </lineage>
</organism>
<reference evidence="3" key="1">
    <citation type="submission" date="2025-08" db="UniProtKB">
        <authorList>
            <consortium name="RefSeq"/>
        </authorList>
    </citation>
    <scope>IDENTIFICATION</scope>
    <source>
        <tissue evidence="3">Whole sample</tissue>
    </source>
</reference>
<keyword evidence="2" id="KW-1185">Reference proteome</keyword>
<dbReference type="GeneID" id="111110999"/>
<dbReference type="RefSeq" id="XP_022303430.1">
    <property type="nucleotide sequence ID" value="XM_022447722.1"/>
</dbReference>
<dbReference type="AlphaFoldDB" id="A0A8B8BJ93"/>
<proteinExistence type="predicted"/>
<protein>
    <submittedName>
        <fullName evidence="3">Uncharacterized protein LOC111110999 isoform X2</fullName>
    </submittedName>
</protein>
<feature type="signal peptide" evidence="1">
    <location>
        <begin position="1"/>
        <end position="19"/>
    </location>
</feature>
<keyword evidence="1" id="KW-0732">Signal</keyword>
<evidence type="ECO:0000313" key="2">
    <source>
        <dbReference type="Proteomes" id="UP000694844"/>
    </source>
</evidence>
<gene>
    <name evidence="3" type="primary">LOC111110999</name>
</gene>
<name>A0A8B8BJ93_CRAVI</name>
<sequence length="113" mass="12987">MNTWSVILTWICLTTNCRSDDNDVRTMDRRLLLNDPNTLLSHIEALQREVTSLKSQEQEAFTLCGGKRAARRSTEQLLFTQVSREETPMITTGVESTHYVSLTTRITHRTTFP</sequence>